<dbReference type="EMBL" id="GBXM01012338">
    <property type="protein sequence ID" value="JAH96239.1"/>
    <property type="molecule type" value="Transcribed_RNA"/>
</dbReference>
<proteinExistence type="predicted"/>
<feature type="transmembrane region" description="Helical" evidence="1">
    <location>
        <begin position="42"/>
        <end position="66"/>
    </location>
</feature>
<dbReference type="AlphaFoldDB" id="A0A0E9X102"/>
<accession>A0A0E9X102</accession>
<reference evidence="2" key="1">
    <citation type="submission" date="2014-11" db="EMBL/GenBank/DDBJ databases">
        <authorList>
            <person name="Amaro Gonzalez C."/>
        </authorList>
    </citation>
    <scope>NUCLEOTIDE SEQUENCE</scope>
</reference>
<evidence type="ECO:0000256" key="1">
    <source>
        <dbReference type="SAM" id="Phobius"/>
    </source>
</evidence>
<organism evidence="2">
    <name type="scientific">Anguilla anguilla</name>
    <name type="common">European freshwater eel</name>
    <name type="synonym">Muraena anguilla</name>
    <dbReference type="NCBI Taxonomy" id="7936"/>
    <lineage>
        <taxon>Eukaryota</taxon>
        <taxon>Metazoa</taxon>
        <taxon>Chordata</taxon>
        <taxon>Craniata</taxon>
        <taxon>Vertebrata</taxon>
        <taxon>Euteleostomi</taxon>
        <taxon>Actinopterygii</taxon>
        <taxon>Neopterygii</taxon>
        <taxon>Teleostei</taxon>
        <taxon>Anguilliformes</taxon>
        <taxon>Anguillidae</taxon>
        <taxon>Anguilla</taxon>
    </lineage>
</organism>
<reference evidence="2" key="2">
    <citation type="journal article" date="2015" name="Fish Shellfish Immunol.">
        <title>Early steps in the European eel (Anguilla anguilla)-Vibrio vulnificus interaction in the gills: Role of the RtxA13 toxin.</title>
        <authorList>
            <person name="Callol A."/>
            <person name="Pajuelo D."/>
            <person name="Ebbesson L."/>
            <person name="Teles M."/>
            <person name="MacKenzie S."/>
            <person name="Amaro C."/>
        </authorList>
    </citation>
    <scope>NUCLEOTIDE SEQUENCE</scope>
</reference>
<protein>
    <submittedName>
        <fullName evidence="2">Uncharacterized protein</fullName>
    </submittedName>
</protein>
<keyword evidence="1" id="KW-1133">Transmembrane helix</keyword>
<keyword evidence="1" id="KW-0472">Membrane</keyword>
<keyword evidence="1" id="KW-0812">Transmembrane</keyword>
<name>A0A0E9X102_ANGAN</name>
<sequence length="67" mass="8035">MISCVYILKAFIYTGYTYKELLQGVIFILNTDQPYQLKARLIIYYTLTVLQWVFFCISVFILMVYLM</sequence>
<evidence type="ECO:0000313" key="2">
    <source>
        <dbReference type="EMBL" id="JAH96239.1"/>
    </source>
</evidence>